<protein>
    <submittedName>
        <fullName evidence="1">Uncharacterized protein</fullName>
    </submittedName>
</protein>
<dbReference type="HOGENOM" id="CLU_1376974_0_0_9"/>
<dbReference type="AlphaFoldDB" id="I0BKF1"/>
<proteinExistence type="predicted"/>
<organism evidence="1 2">
    <name type="scientific">Paenibacillus mucilaginosus K02</name>
    <dbReference type="NCBI Taxonomy" id="997761"/>
    <lineage>
        <taxon>Bacteria</taxon>
        <taxon>Bacillati</taxon>
        <taxon>Bacillota</taxon>
        <taxon>Bacilli</taxon>
        <taxon>Bacillales</taxon>
        <taxon>Paenibacillaceae</taxon>
        <taxon>Paenibacillus</taxon>
    </lineage>
</organism>
<name>I0BKF1_9BACL</name>
<accession>I0BKF1</accession>
<evidence type="ECO:0000313" key="2">
    <source>
        <dbReference type="Proteomes" id="UP000007392"/>
    </source>
</evidence>
<dbReference type="KEGG" id="pmw:B2K_19375"/>
<evidence type="ECO:0000313" key="1">
    <source>
        <dbReference type="EMBL" id="AFH62848.1"/>
    </source>
</evidence>
<gene>
    <name evidence="1" type="ORF">B2K_19375</name>
</gene>
<reference evidence="1 2" key="1">
    <citation type="submission" date="2013-06" db="EMBL/GenBank/DDBJ databases">
        <title>Complete genome sequence of Paenibacillus mucilaginosus K02.</title>
        <authorList>
            <person name="Xiao B."/>
            <person name="Sun L."/>
            <person name="Xiao L."/>
            <person name="Lian B."/>
        </authorList>
    </citation>
    <scope>NUCLEOTIDE SEQUENCE [LARGE SCALE GENOMIC DNA]</scope>
    <source>
        <strain evidence="1 2">K02</strain>
    </source>
</reference>
<sequence>MDFIKFPMMFLGLSIALQIPAVIKEHNPASSPQGIIKVRPPDQYANPIVIPSVPIGLPVLSDPSSKIKLTQKKRLKSHSLEELKALGLMHLISIFLQICQVAMVHRLLMPLIQVSISSIQTRNKPGCRSHKCSFRKKMSVWKRCPSSLKKMQKVAEGRPKANGGRSSGADTMVGFFYFGIRRMFDTRLAHLLSQTGLM</sequence>
<dbReference type="EMBL" id="CP003422">
    <property type="protein sequence ID" value="AFH62848.1"/>
    <property type="molecule type" value="Genomic_DNA"/>
</dbReference>
<dbReference type="Proteomes" id="UP000007392">
    <property type="component" value="Chromosome"/>
</dbReference>